<evidence type="ECO:0000313" key="1">
    <source>
        <dbReference type="EMBL" id="RNA41184.1"/>
    </source>
</evidence>
<gene>
    <name evidence="1" type="ORF">BpHYR1_036767</name>
</gene>
<name>A0A3M7SZI1_BRAPC</name>
<reference evidence="1 2" key="1">
    <citation type="journal article" date="2018" name="Sci. Rep.">
        <title>Genomic signatures of local adaptation to the degree of environmental predictability in rotifers.</title>
        <authorList>
            <person name="Franch-Gras L."/>
            <person name="Hahn C."/>
            <person name="Garcia-Roger E.M."/>
            <person name="Carmona M.J."/>
            <person name="Serra M."/>
            <person name="Gomez A."/>
        </authorList>
    </citation>
    <scope>NUCLEOTIDE SEQUENCE [LARGE SCALE GENOMIC DNA]</scope>
    <source>
        <strain evidence="1">HYR1</strain>
    </source>
</reference>
<keyword evidence="2" id="KW-1185">Reference proteome</keyword>
<sequence>MEIMKSLSILLIENFNRFIYKNVATIVPIINKMDKNLGKIKVIINSQLIKRDFQKIISVKKIFILIDLKRITMLKI</sequence>
<dbReference type="Proteomes" id="UP000276133">
    <property type="component" value="Unassembled WGS sequence"/>
</dbReference>
<organism evidence="1 2">
    <name type="scientific">Brachionus plicatilis</name>
    <name type="common">Marine rotifer</name>
    <name type="synonym">Brachionus muelleri</name>
    <dbReference type="NCBI Taxonomy" id="10195"/>
    <lineage>
        <taxon>Eukaryota</taxon>
        <taxon>Metazoa</taxon>
        <taxon>Spiralia</taxon>
        <taxon>Gnathifera</taxon>
        <taxon>Rotifera</taxon>
        <taxon>Eurotatoria</taxon>
        <taxon>Monogononta</taxon>
        <taxon>Pseudotrocha</taxon>
        <taxon>Ploima</taxon>
        <taxon>Brachionidae</taxon>
        <taxon>Brachionus</taxon>
    </lineage>
</organism>
<protein>
    <submittedName>
        <fullName evidence="1">Uncharacterized protein</fullName>
    </submittedName>
</protein>
<accession>A0A3M7SZI1</accession>
<proteinExistence type="predicted"/>
<dbReference type="AlphaFoldDB" id="A0A3M7SZI1"/>
<evidence type="ECO:0000313" key="2">
    <source>
        <dbReference type="Proteomes" id="UP000276133"/>
    </source>
</evidence>
<comment type="caution">
    <text evidence="1">The sequence shown here is derived from an EMBL/GenBank/DDBJ whole genome shotgun (WGS) entry which is preliminary data.</text>
</comment>
<dbReference type="EMBL" id="REGN01000533">
    <property type="protein sequence ID" value="RNA41184.1"/>
    <property type="molecule type" value="Genomic_DNA"/>
</dbReference>